<gene>
    <name evidence="3" type="ORF">SNAT2548_LOCUS23109</name>
</gene>
<dbReference type="EMBL" id="CAJNDS010002310">
    <property type="protein sequence ID" value="CAE7424704.1"/>
    <property type="molecule type" value="Genomic_DNA"/>
</dbReference>
<feature type="transmembrane region" description="Helical" evidence="2">
    <location>
        <begin position="323"/>
        <end position="344"/>
    </location>
</feature>
<keyword evidence="2" id="KW-0472">Membrane</keyword>
<feature type="region of interest" description="Disordered" evidence="1">
    <location>
        <begin position="1"/>
        <end position="100"/>
    </location>
</feature>
<organism evidence="3 4">
    <name type="scientific">Symbiodinium natans</name>
    <dbReference type="NCBI Taxonomy" id="878477"/>
    <lineage>
        <taxon>Eukaryota</taxon>
        <taxon>Sar</taxon>
        <taxon>Alveolata</taxon>
        <taxon>Dinophyceae</taxon>
        <taxon>Suessiales</taxon>
        <taxon>Symbiodiniaceae</taxon>
        <taxon>Symbiodinium</taxon>
    </lineage>
</organism>
<feature type="transmembrane region" description="Helical" evidence="2">
    <location>
        <begin position="356"/>
        <end position="380"/>
    </location>
</feature>
<proteinExistence type="predicted"/>
<keyword evidence="2" id="KW-0812">Transmembrane</keyword>
<dbReference type="Proteomes" id="UP000604046">
    <property type="component" value="Unassembled WGS sequence"/>
</dbReference>
<protein>
    <recommendedName>
        <fullName evidence="5">LRAT domain-containing protein</fullName>
    </recommendedName>
</protein>
<evidence type="ECO:0000256" key="2">
    <source>
        <dbReference type="SAM" id="Phobius"/>
    </source>
</evidence>
<sequence>MAATNDERQEESPPRSAKGTYHTPQLPRGTAAGSPRSPRFVGRKPAPDRAASAASVGSVGSAESTESTRDTLQDPDLDVGSMPGVPPPRSFQAPPGSKVKPKKILSPIHYYLSRSRKPFWGSEDLALTRPPRIYVDQKSVFREIASVTQLRRGDHCMITLNVLRCLSPWVDYLVSLMGSLELFHLYHHFVILDDVDHVDDFGVPRTAQDDIVNIMEYSNTVEGFVEEVRVKTFGAWCSLPKVFVETILNKAHCHRVPLADYGDMPHIFRMEEKLTQEQRERIVRDAVNLIDNQINYNILWANCEHTTNLVSGKQQYTSPEVHFCIWSIVRYALTVLGLATLHVVTMKCYSRYCLHYPFWALAAYYSCTALPVLAQILVQFGRMAHTVATSWRKSLISRSDVYHLLVKELCRAIFNGALAVGFLVWAPEMLKLADGRYPVRISVAIVFAYLASDAAFALLAQVATRILVQTRGHFWLIGGSDHTWEEEQLLKEEAKSKSKSKAD</sequence>
<dbReference type="OrthoDB" id="409469at2759"/>
<feature type="transmembrane region" description="Helical" evidence="2">
    <location>
        <begin position="437"/>
        <end position="459"/>
    </location>
</feature>
<keyword evidence="2" id="KW-1133">Transmembrane helix</keyword>
<evidence type="ECO:0000313" key="3">
    <source>
        <dbReference type="EMBL" id="CAE7424704.1"/>
    </source>
</evidence>
<feature type="transmembrane region" description="Helical" evidence="2">
    <location>
        <begin position="401"/>
        <end position="425"/>
    </location>
</feature>
<dbReference type="Gene3D" id="3.90.1720.10">
    <property type="entry name" value="endopeptidase domain like (from Nostoc punctiforme)"/>
    <property type="match status" value="1"/>
</dbReference>
<accession>A0A812R8R4</accession>
<evidence type="ECO:0008006" key="5">
    <source>
        <dbReference type="Google" id="ProtNLM"/>
    </source>
</evidence>
<keyword evidence="4" id="KW-1185">Reference proteome</keyword>
<feature type="compositionally biased region" description="Low complexity" evidence="1">
    <location>
        <begin position="50"/>
        <end position="65"/>
    </location>
</feature>
<dbReference type="AlphaFoldDB" id="A0A812R8R4"/>
<name>A0A812R8R4_9DINO</name>
<comment type="caution">
    <text evidence="3">The sequence shown here is derived from an EMBL/GenBank/DDBJ whole genome shotgun (WGS) entry which is preliminary data.</text>
</comment>
<reference evidence="3" key="1">
    <citation type="submission" date="2021-02" db="EMBL/GenBank/DDBJ databases">
        <authorList>
            <person name="Dougan E. K."/>
            <person name="Rhodes N."/>
            <person name="Thang M."/>
            <person name="Chan C."/>
        </authorList>
    </citation>
    <scope>NUCLEOTIDE SEQUENCE</scope>
</reference>
<evidence type="ECO:0000256" key="1">
    <source>
        <dbReference type="SAM" id="MobiDB-lite"/>
    </source>
</evidence>
<feature type="compositionally biased region" description="Basic and acidic residues" evidence="1">
    <location>
        <begin position="1"/>
        <end position="13"/>
    </location>
</feature>
<evidence type="ECO:0000313" key="4">
    <source>
        <dbReference type="Proteomes" id="UP000604046"/>
    </source>
</evidence>